<feature type="compositionally biased region" description="Low complexity" evidence="1">
    <location>
        <begin position="89"/>
        <end position="103"/>
    </location>
</feature>
<accession>A0A5S4GQ16</accession>
<dbReference type="RefSeq" id="WP_138638921.1">
    <property type="nucleotide sequence ID" value="NZ_VCKZ01000201.1"/>
</dbReference>
<comment type="caution">
    <text evidence="2">The sequence shown here is derived from an EMBL/GenBank/DDBJ whole genome shotgun (WGS) entry which is preliminary data.</text>
</comment>
<reference evidence="2 3" key="1">
    <citation type="submission" date="2019-05" db="EMBL/GenBank/DDBJ databases">
        <title>Draft genome sequence of Actinomadura geliboluensis A8036.</title>
        <authorList>
            <person name="Saricaoglu S."/>
            <person name="Isik K."/>
        </authorList>
    </citation>
    <scope>NUCLEOTIDE SEQUENCE [LARGE SCALE GENOMIC DNA]</scope>
    <source>
        <strain evidence="2 3">A8036</strain>
    </source>
</reference>
<dbReference type="OrthoDB" id="3481435at2"/>
<protein>
    <submittedName>
        <fullName evidence="2">Uncharacterized protein</fullName>
    </submittedName>
</protein>
<evidence type="ECO:0000313" key="3">
    <source>
        <dbReference type="Proteomes" id="UP000305238"/>
    </source>
</evidence>
<name>A0A5S4GQ16_9ACTN</name>
<dbReference type="EMBL" id="VCKZ01000201">
    <property type="protein sequence ID" value="TMR34594.1"/>
    <property type="molecule type" value="Genomic_DNA"/>
</dbReference>
<evidence type="ECO:0000313" key="2">
    <source>
        <dbReference type="EMBL" id="TMR34594.1"/>
    </source>
</evidence>
<sequence length="168" mass="18335">MALKIQVLKRRRGKTRIKPRVTATCRTCGKPRGLNHTCKIATDFKKRKAAAARRAAADRKRQQAARRKAAAAARRQNTPNRPGAPSKSAGTPTAAKPGAGKTGAAHDYHTCKDNDCRRFACIAWKEAFAEGAIEGYRDGYREGSSDGYRRGWNVGYDAGLAACPRPHQ</sequence>
<keyword evidence="3" id="KW-1185">Reference proteome</keyword>
<evidence type="ECO:0000256" key="1">
    <source>
        <dbReference type="SAM" id="MobiDB-lite"/>
    </source>
</evidence>
<feature type="region of interest" description="Disordered" evidence="1">
    <location>
        <begin position="49"/>
        <end position="104"/>
    </location>
</feature>
<proteinExistence type="predicted"/>
<organism evidence="2 3">
    <name type="scientific">Actinomadura geliboluensis</name>
    <dbReference type="NCBI Taxonomy" id="882440"/>
    <lineage>
        <taxon>Bacteria</taxon>
        <taxon>Bacillati</taxon>
        <taxon>Actinomycetota</taxon>
        <taxon>Actinomycetes</taxon>
        <taxon>Streptosporangiales</taxon>
        <taxon>Thermomonosporaceae</taxon>
        <taxon>Actinomadura</taxon>
    </lineage>
</organism>
<dbReference type="Proteomes" id="UP000305238">
    <property type="component" value="Unassembled WGS sequence"/>
</dbReference>
<gene>
    <name evidence="2" type="ORF">ETD96_25000</name>
</gene>
<dbReference type="AlphaFoldDB" id="A0A5S4GQ16"/>